<accession>A0A161ZQT4</accession>
<reference evidence="1" key="2">
    <citation type="submission" date="2022-03" db="EMBL/GenBank/DDBJ databases">
        <title>Draft title - Genomic analysis of global carrot germplasm unveils the trajectory of domestication and the origin of high carotenoid orange carrot.</title>
        <authorList>
            <person name="Iorizzo M."/>
            <person name="Ellison S."/>
            <person name="Senalik D."/>
            <person name="Macko-Podgorni A."/>
            <person name="Grzebelus D."/>
            <person name="Bostan H."/>
            <person name="Rolling W."/>
            <person name="Curaba J."/>
            <person name="Simon P."/>
        </authorList>
    </citation>
    <scope>NUCLEOTIDE SEQUENCE</scope>
    <source>
        <tissue evidence="1">Leaf</tissue>
    </source>
</reference>
<dbReference type="Gene3D" id="3.90.730.10">
    <property type="entry name" value="Ribonuclease T2-like"/>
    <property type="match status" value="1"/>
</dbReference>
<dbReference type="Gramene" id="KZN08046">
    <property type="protein sequence ID" value="KZN08046"/>
    <property type="gene ID" value="DCAR_000715"/>
</dbReference>
<dbReference type="AlphaFoldDB" id="A0A161ZQT4"/>
<dbReference type="Proteomes" id="UP000077755">
    <property type="component" value="Chromosome 1"/>
</dbReference>
<sequence>MQFHRQNSFPKMRGAKVVKPKDAMNTTTLNADYVKPEFISQTPPYPQDAVIEIKYSTCKNHDLNSQAPKFRVHNLCAGRLEQPNKVIHIIDPCLNFASREELNTMMLHAAQLAGASRTCTQRRRCAKAVRWRVAHRYATPAVRGYARVECGAAGIIDDDLKYTALDERDLKVIWYGDGKRNVKEFWAKRFLKHGSFSTSLNIDGEVMVDYASKIYEFGETVVTGNAEEYSLGEFLEEKGFDVGKYHQVEDLHLVLKEYFEVDVYPTFVAQGTHPFLHEIGVLYSKDSGEKIDHPMAKLVPGGSFLMRRI</sequence>
<dbReference type="EMBL" id="CP093343">
    <property type="protein sequence ID" value="WOG81362.1"/>
    <property type="molecule type" value="Genomic_DNA"/>
</dbReference>
<dbReference type="GO" id="GO:0033897">
    <property type="term" value="F:ribonuclease T2 activity"/>
    <property type="evidence" value="ECO:0007669"/>
    <property type="project" value="InterPro"/>
</dbReference>
<gene>
    <name evidence="1" type="ORF">DCAR_0100508</name>
</gene>
<dbReference type="GO" id="GO:0003723">
    <property type="term" value="F:RNA binding"/>
    <property type="evidence" value="ECO:0007669"/>
    <property type="project" value="InterPro"/>
</dbReference>
<dbReference type="SUPFAM" id="SSF55895">
    <property type="entry name" value="Ribonuclease Rh-like"/>
    <property type="match status" value="1"/>
</dbReference>
<reference evidence="1" key="1">
    <citation type="journal article" date="2016" name="Nat. Genet.">
        <title>A high-quality carrot genome assembly provides new insights into carotenoid accumulation and asterid genome evolution.</title>
        <authorList>
            <person name="Iorizzo M."/>
            <person name="Ellison S."/>
            <person name="Senalik D."/>
            <person name="Zeng P."/>
            <person name="Satapoomin P."/>
            <person name="Huang J."/>
            <person name="Bowman M."/>
            <person name="Iovene M."/>
            <person name="Sanseverino W."/>
            <person name="Cavagnaro P."/>
            <person name="Yildiz M."/>
            <person name="Macko-Podgorni A."/>
            <person name="Moranska E."/>
            <person name="Grzebelus E."/>
            <person name="Grzebelus D."/>
            <person name="Ashrafi H."/>
            <person name="Zheng Z."/>
            <person name="Cheng S."/>
            <person name="Spooner D."/>
            <person name="Van Deynze A."/>
            <person name="Simon P."/>
        </authorList>
    </citation>
    <scope>NUCLEOTIDE SEQUENCE</scope>
    <source>
        <tissue evidence="1">Leaf</tissue>
    </source>
</reference>
<evidence type="ECO:0000313" key="2">
    <source>
        <dbReference type="Proteomes" id="UP000077755"/>
    </source>
</evidence>
<dbReference type="InterPro" id="IPR036430">
    <property type="entry name" value="RNase_T2-like_sf"/>
</dbReference>
<keyword evidence="2" id="KW-1185">Reference proteome</keyword>
<name>A0A161ZQT4_DAUCS</name>
<proteinExistence type="predicted"/>
<organism evidence="1 2">
    <name type="scientific">Daucus carota subsp. sativus</name>
    <name type="common">Carrot</name>
    <dbReference type="NCBI Taxonomy" id="79200"/>
    <lineage>
        <taxon>Eukaryota</taxon>
        <taxon>Viridiplantae</taxon>
        <taxon>Streptophyta</taxon>
        <taxon>Embryophyta</taxon>
        <taxon>Tracheophyta</taxon>
        <taxon>Spermatophyta</taxon>
        <taxon>Magnoliopsida</taxon>
        <taxon>eudicotyledons</taxon>
        <taxon>Gunneridae</taxon>
        <taxon>Pentapetalae</taxon>
        <taxon>asterids</taxon>
        <taxon>campanulids</taxon>
        <taxon>Apiales</taxon>
        <taxon>Apiaceae</taxon>
        <taxon>Apioideae</taxon>
        <taxon>Scandiceae</taxon>
        <taxon>Daucinae</taxon>
        <taxon>Daucus</taxon>
        <taxon>Daucus sect. Daucus</taxon>
    </lineage>
</organism>
<protein>
    <submittedName>
        <fullName evidence="1">Uncharacterized protein</fullName>
    </submittedName>
</protein>
<evidence type="ECO:0000313" key="1">
    <source>
        <dbReference type="EMBL" id="WOG81362.1"/>
    </source>
</evidence>